<comment type="similarity">
    <text evidence="1 4">Belongs to the glycerate kinase type-1 family.</text>
</comment>
<dbReference type="PANTHER" id="PTHR21599">
    <property type="entry name" value="GLYCERATE KINASE"/>
    <property type="match status" value="1"/>
</dbReference>
<dbReference type="GO" id="GO:0031388">
    <property type="term" value="P:organic acid phosphorylation"/>
    <property type="evidence" value="ECO:0007669"/>
    <property type="project" value="UniProtKB-UniRule"/>
</dbReference>
<organism evidence="5 6">
    <name type="scientific">Cohnella phaseoli</name>
    <dbReference type="NCBI Taxonomy" id="456490"/>
    <lineage>
        <taxon>Bacteria</taxon>
        <taxon>Bacillati</taxon>
        <taxon>Bacillota</taxon>
        <taxon>Bacilli</taxon>
        <taxon>Bacillales</taxon>
        <taxon>Paenibacillaceae</taxon>
        <taxon>Cohnella</taxon>
    </lineage>
</organism>
<dbReference type="GO" id="GO:0008887">
    <property type="term" value="F:glycerate kinase activity"/>
    <property type="evidence" value="ECO:0007669"/>
    <property type="project" value="UniProtKB-UniRule"/>
</dbReference>
<dbReference type="InterPro" id="IPR018197">
    <property type="entry name" value="Glycerate_kinase_RE-like"/>
</dbReference>
<accession>A0A3D9IUM0</accession>
<dbReference type="InterPro" id="IPR004381">
    <property type="entry name" value="Glycerate_kinase"/>
</dbReference>
<gene>
    <name evidence="5" type="ORF">DFP98_11971</name>
</gene>
<evidence type="ECO:0000256" key="1">
    <source>
        <dbReference type="ARBA" id="ARBA00006284"/>
    </source>
</evidence>
<dbReference type="OrthoDB" id="9774290at2"/>
<dbReference type="SUPFAM" id="SSF110738">
    <property type="entry name" value="Glycerate kinase I"/>
    <property type="match status" value="1"/>
</dbReference>
<dbReference type="InterPro" id="IPR018193">
    <property type="entry name" value="Glyc_kinase_flavodox-like_fold"/>
</dbReference>
<dbReference type="AlphaFoldDB" id="A0A3D9IUM0"/>
<dbReference type="RefSeq" id="WP_116062836.1">
    <property type="nucleotide sequence ID" value="NZ_QRDZ01000019.1"/>
</dbReference>
<protein>
    <submittedName>
        <fullName evidence="5">Glycerate kinase</fullName>
    </submittedName>
</protein>
<reference evidence="5 6" key="1">
    <citation type="submission" date="2018-07" db="EMBL/GenBank/DDBJ databases">
        <title>Genomic Encyclopedia of Type Strains, Phase III (KMG-III): the genomes of soil and plant-associated and newly described type strains.</title>
        <authorList>
            <person name="Whitman W."/>
        </authorList>
    </citation>
    <scope>NUCLEOTIDE SEQUENCE [LARGE SCALE GENOMIC DNA]</scope>
    <source>
        <strain evidence="5 6">CECT 7287</strain>
    </source>
</reference>
<keyword evidence="2 4" id="KW-0808">Transferase</keyword>
<proteinExistence type="inferred from homology"/>
<dbReference type="EMBL" id="QRDZ01000019">
    <property type="protein sequence ID" value="RED65432.1"/>
    <property type="molecule type" value="Genomic_DNA"/>
</dbReference>
<evidence type="ECO:0000256" key="3">
    <source>
        <dbReference type="ARBA" id="ARBA00022777"/>
    </source>
</evidence>
<evidence type="ECO:0000313" key="6">
    <source>
        <dbReference type="Proteomes" id="UP000256977"/>
    </source>
</evidence>
<dbReference type="PANTHER" id="PTHR21599:SF0">
    <property type="entry name" value="GLYCERATE KINASE"/>
    <property type="match status" value="1"/>
</dbReference>
<name>A0A3D9IUM0_9BACL</name>
<dbReference type="Gene3D" id="3.40.50.10350">
    <property type="entry name" value="Glycerate kinase, domain 1"/>
    <property type="match status" value="1"/>
</dbReference>
<evidence type="ECO:0000313" key="5">
    <source>
        <dbReference type="EMBL" id="RED65432.1"/>
    </source>
</evidence>
<dbReference type="Gene3D" id="3.90.1510.10">
    <property type="entry name" value="Glycerate kinase, domain 2"/>
    <property type="match status" value="1"/>
</dbReference>
<comment type="caution">
    <text evidence="5">The sequence shown here is derived from an EMBL/GenBank/DDBJ whole genome shotgun (WGS) entry which is preliminary data.</text>
</comment>
<evidence type="ECO:0000256" key="2">
    <source>
        <dbReference type="ARBA" id="ARBA00022679"/>
    </source>
</evidence>
<dbReference type="PIRSF" id="PIRSF006078">
    <property type="entry name" value="GlxK"/>
    <property type="match status" value="1"/>
</dbReference>
<sequence length="400" mass="41578">MRTNENRADRTGGIKYVVAPDSFKESLSASEVAQTISEAILSVNPNASIVKVPMADGGEGTVEALVEAAQGTLHAAEVTGPRGERIRAVYGRIKQAVDGEADQDTAVLEAAALFGLSQIPANERDPYLATSRGMGELIVHLLDEGIRSFIIGLGGSGTNDGGMGLLAALGVRFKDAEGEPLAGYGRDLFEIASVDAAPIDARLKECRILVASDVQNPLCGKDGASEVYGPQKGATSEQVRALDQELARYAGLLEKAMGIVFQNHPGAGAAGGAGFALLLAGAQLMPGAELIGSAANLPAKLVDADWVITGEGKSDNQTLFGKLPVYVARLAQSAGARSLLISGSLGPQSEQLNSEFTACFSCVPRPMPLSDCLEQARDNLYHTTINVVRLADGFGGGSQR</sequence>
<dbReference type="InterPro" id="IPR036129">
    <property type="entry name" value="Glycerate_kinase_sf"/>
</dbReference>
<dbReference type="Pfam" id="PF02595">
    <property type="entry name" value="Gly_kinase"/>
    <property type="match status" value="1"/>
</dbReference>
<keyword evidence="6" id="KW-1185">Reference proteome</keyword>
<dbReference type="NCBIfam" id="TIGR00045">
    <property type="entry name" value="glycerate kinase"/>
    <property type="match status" value="1"/>
</dbReference>
<dbReference type="Proteomes" id="UP000256977">
    <property type="component" value="Unassembled WGS sequence"/>
</dbReference>
<evidence type="ECO:0000256" key="4">
    <source>
        <dbReference type="PIRNR" id="PIRNR006078"/>
    </source>
</evidence>
<keyword evidence="3 4" id="KW-0418">Kinase</keyword>